<dbReference type="SUPFAM" id="SSF53774">
    <property type="entry name" value="Glutaminase/Asparaginase"/>
    <property type="match status" value="1"/>
</dbReference>
<dbReference type="Proteomes" id="UP000320766">
    <property type="component" value="Unassembled WGS sequence"/>
</dbReference>
<gene>
    <name evidence="1" type="ORF">EF807_07765</name>
</gene>
<protein>
    <submittedName>
        <fullName evidence="1">Asparaginase</fullName>
    </submittedName>
</protein>
<evidence type="ECO:0000313" key="1">
    <source>
        <dbReference type="EMBL" id="RZN67315.1"/>
    </source>
</evidence>
<dbReference type="EMBL" id="RXIL01000139">
    <property type="protein sequence ID" value="RZN67315.1"/>
    <property type="molecule type" value="Genomic_DNA"/>
</dbReference>
<name>A0A520KUY4_9EURY</name>
<dbReference type="InterPro" id="IPR027473">
    <property type="entry name" value="L-asparaginase_C"/>
</dbReference>
<comment type="caution">
    <text evidence="1">The sequence shown here is derived from an EMBL/GenBank/DDBJ whole genome shotgun (WGS) entry which is preliminary data.</text>
</comment>
<accession>A0A520KUY4</accession>
<proteinExistence type="predicted"/>
<dbReference type="InterPro" id="IPR036152">
    <property type="entry name" value="Asp/glu_Ase-like_sf"/>
</dbReference>
<feature type="non-terminal residue" evidence="1">
    <location>
        <position position="1"/>
    </location>
</feature>
<sequence length="34" mass="3921">KLMWVLGQTDDLEEVRSLMQKNIVGEITRSSITE</sequence>
<evidence type="ECO:0000313" key="2">
    <source>
        <dbReference type="Proteomes" id="UP000320766"/>
    </source>
</evidence>
<organism evidence="1 2">
    <name type="scientific">Candidatus Methanolliviera hydrocarbonicum</name>
    <dbReference type="NCBI Taxonomy" id="2491085"/>
    <lineage>
        <taxon>Archaea</taxon>
        <taxon>Methanobacteriati</taxon>
        <taxon>Methanobacteriota</taxon>
        <taxon>Candidatus Methanoliparia</taxon>
        <taxon>Candidatus Methanoliparales</taxon>
        <taxon>Candidatus Methanollivieraceae</taxon>
        <taxon>Candidatus Methanolliviera</taxon>
    </lineage>
</organism>
<dbReference type="AlphaFoldDB" id="A0A520KUY4"/>
<dbReference type="Gene3D" id="3.40.50.40">
    <property type="match status" value="1"/>
</dbReference>
<reference evidence="1 2" key="1">
    <citation type="journal article" date="2019" name="Nat. Microbiol.">
        <title>Wide diversity of methane and short-chain alkane metabolisms in uncultured archaea.</title>
        <authorList>
            <person name="Borrel G."/>
            <person name="Adam P.S."/>
            <person name="McKay L.J."/>
            <person name="Chen L.X."/>
            <person name="Sierra-Garcia I.N."/>
            <person name="Sieber C.M."/>
            <person name="Letourneur Q."/>
            <person name="Ghozlane A."/>
            <person name="Andersen G.L."/>
            <person name="Li W.J."/>
            <person name="Hallam S.J."/>
            <person name="Muyzer G."/>
            <person name="de Oliveira V.M."/>
            <person name="Inskeep W.P."/>
            <person name="Banfield J.F."/>
            <person name="Gribaldo S."/>
        </authorList>
    </citation>
    <scope>NUCLEOTIDE SEQUENCE [LARGE SCALE GENOMIC DNA]</scope>
    <source>
        <strain evidence="1">NM1b</strain>
    </source>
</reference>